<evidence type="ECO:0000256" key="1">
    <source>
        <dbReference type="SAM" id="Phobius"/>
    </source>
</evidence>
<dbReference type="EMBL" id="CP155571">
    <property type="protein sequence ID" value="XFO72640.1"/>
    <property type="molecule type" value="Genomic_DNA"/>
</dbReference>
<dbReference type="Proteomes" id="UP000216052">
    <property type="component" value="Chromosome"/>
</dbReference>
<protein>
    <submittedName>
        <fullName evidence="2">Uncharacterized protein</fullName>
    </submittedName>
</protein>
<dbReference type="RefSeq" id="WP_093791626.1">
    <property type="nucleotide sequence ID" value="NZ_CP155571.1"/>
</dbReference>
<keyword evidence="1" id="KW-0472">Membrane</keyword>
<name>A0ABZ3J3J3_SPOA4</name>
<evidence type="ECO:0000313" key="3">
    <source>
        <dbReference type="Proteomes" id="UP000216052"/>
    </source>
</evidence>
<evidence type="ECO:0000313" key="2">
    <source>
        <dbReference type="EMBL" id="XFO72640.1"/>
    </source>
</evidence>
<keyword evidence="3" id="KW-1185">Reference proteome</keyword>
<accession>A0ABZ3J3J3</accession>
<keyword evidence="1" id="KW-1133">Transmembrane helix</keyword>
<reference evidence="2" key="1">
    <citation type="submission" date="2024-05" db="EMBL/GenBank/DDBJ databases">
        <title>Isolation and characterization of Sporomusa carbonis sp. nov., a carboxydotrophic hydrogenogen in the genus of Sporomusa isolated from a charcoal burning pile.</title>
        <authorList>
            <person name="Boeer T."/>
            <person name="Rosenbaum F."/>
            <person name="Eysell L."/>
            <person name="Mueller V."/>
            <person name="Daniel R."/>
            <person name="Poehlein A."/>
        </authorList>
    </citation>
    <scope>NUCLEOTIDE SEQUENCE [LARGE SCALE GENOMIC DNA]</scope>
    <source>
        <strain evidence="2">DSM 3132</strain>
    </source>
</reference>
<keyword evidence="1" id="KW-0812">Transmembrane</keyword>
<gene>
    <name evidence="2" type="ORF">SPACI_026930</name>
</gene>
<proteinExistence type="predicted"/>
<organism evidence="2 3">
    <name type="scientific">Sporomusa acidovorans (strain ATCC 49682 / DSM 3132 / Mol)</name>
    <dbReference type="NCBI Taxonomy" id="1123286"/>
    <lineage>
        <taxon>Bacteria</taxon>
        <taxon>Bacillati</taxon>
        <taxon>Bacillota</taxon>
        <taxon>Negativicutes</taxon>
        <taxon>Selenomonadales</taxon>
        <taxon>Sporomusaceae</taxon>
        <taxon>Sporomusa</taxon>
    </lineage>
</organism>
<feature type="transmembrane region" description="Helical" evidence="1">
    <location>
        <begin position="48"/>
        <end position="67"/>
    </location>
</feature>
<feature type="transmembrane region" description="Helical" evidence="1">
    <location>
        <begin position="15"/>
        <end position="36"/>
    </location>
</feature>
<feature type="transmembrane region" description="Helical" evidence="1">
    <location>
        <begin position="74"/>
        <end position="93"/>
    </location>
</feature>
<sequence>MTDKPSLWSFLHPDLTLRLLIVVAFLLLIAIGYSFGIYDGLLHDDFTAAFNSFLAFLLYAIPAFGLLRLKRWARLFELLLSIIFVVIGFVIMFGYNMTMGIMTLVPHGLIAIYLLSNDCRGAFGLVKKEG</sequence>